<feature type="region of interest" description="Disordered" evidence="1">
    <location>
        <begin position="41"/>
        <end position="73"/>
    </location>
</feature>
<evidence type="ECO:0000313" key="4">
    <source>
        <dbReference type="Proteomes" id="UP000265520"/>
    </source>
</evidence>
<keyword evidence="2" id="KW-0732">Signal</keyword>
<evidence type="ECO:0000313" key="3">
    <source>
        <dbReference type="EMBL" id="MCI63092.1"/>
    </source>
</evidence>
<dbReference type="AlphaFoldDB" id="A0A392TQ40"/>
<feature type="signal peptide" evidence="2">
    <location>
        <begin position="1"/>
        <end position="17"/>
    </location>
</feature>
<feature type="chain" id="PRO_5017433691" evidence="2">
    <location>
        <begin position="18"/>
        <end position="73"/>
    </location>
</feature>
<name>A0A392TQ40_9FABA</name>
<evidence type="ECO:0000256" key="2">
    <source>
        <dbReference type="SAM" id="SignalP"/>
    </source>
</evidence>
<sequence>LSANSILILTFIGESLAQGAINQQPPDIDIDIFTFNHITTNVQPSSQQNPPIPTVSRGGEMKNIITKADSQQD</sequence>
<comment type="caution">
    <text evidence="3">The sequence shown here is derived from an EMBL/GenBank/DDBJ whole genome shotgun (WGS) entry which is preliminary data.</text>
</comment>
<evidence type="ECO:0000256" key="1">
    <source>
        <dbReference type="SAM" id="MobiDB-lite"/>
    </source>
</evidence>
<proteinExistence type="predicted"/>
<protein>
    <submittedName>
        <fullName evidence="3">Uncharacterized protein</fullName>
    </submittedName>
</protein>
<accession>A0A392TQ40</accession>
<dbReference type="EMBL" id="LXQA010630972">
    <property type="protein sequence ID" value="MCI63092.1"/>
    <property type="molecule type" value="Genomic_DNA"/>
</dbReference>
<reference evidence="3 4" key="1">
    <citation type="journal article" date="2018" name="Front. Plant Sci.">
        <title>Red Clover (Trifolium pratense) and Zigzag Clover (T. medium) - A Picture of Genomic Similarities and Differences.</title>
        <authorList>
            <person name="Dluhosova J."/>
            <person name="Istvanek J."/>
            <person name="Nedelnik J."/>
            <person name="Repkova J."/>
        </authorList>
    </citation>
    <scope>NUCLEOTIDE SEQUENCE [LARGE SCALE GENOMIC DNA]</scope>
    <source>
        <strain evidence="4">cv. 10/8</strain>
        <tissue evidence="3">Leaf</tissue>
    </source>
</reference>
<dbReference type="Proteomes" id="UP000265520">
    <property type="component" value="Unassembled WGS sequence"/>
</dbReference>
<keyword evidence="4" id="KW-1185">Reference proteome</keyword>
<feature type="non-terminal residue" evidence="3">
    <location>
        <position position="1"/>
    </location>
</feature>
<organism evidence="3 4">
    <name type="scientific">Trifolium medium</name>
    <dbReference type="NCBI Taxonomy" id="97028"/>
    <lineage>
        <taxon>Eukaryota</taxon>
        <taxon>Viridiplantae</taxon>
        <taxon>Streptophyta</taxon>
        <taxon>Embryophyta</taxon>
        <taxon>Tracheophyta</taxon>
        <taxon>Spermatophyta</taxon>
        <taxon>Magnoliopsida</taxon>
        <taxon>eudicotyledons</taxon>
        <taxon>Gunneridae</taxon>
        <taxon>Pentapetalae</taxon>
        <taxon>rosids</taxon>
        <taxon>fabids</taxon>
        <taxon>Fabales</taxon>
        <taxon>Fabaceae</taxon>
        <taxon>Papilionoideae</taxon>
        <taxon>50 kb inversion clade</taxon>
        <taxon>NPAAA clade</taxon>
        <taxon>Hologalegina</taxon>
        <taxon>IRL clade</taxon>
        <taxon>Trifolieae</taxon>
        <taxon>Trifolium</taxon>
    </lineage>
</organism>